<evidence type="ECO:0000313" key="2">
    <source>
        <dbReference type="EMBL" id="GCB81618.1"/>
    </source>
</evidence>
<sequence>VVASIIDKDAFSGFAPLQPQAPEPVPQKKVPEKFK</sequence>
<keyword evidence="3" id="KW-1185">Reference proteome</keyword>
<evidence type="ECO:0000256" key="1">
    <source>
        <dbReference type="SAM" id="MobiDB-lite"/>
    </source>
</evidence>
<reference evidence="2 3" key="1">
    <citation type="journal article" date="2018" name="Nat. Ecol. Evol.">
        <title>Shark genomes provide insights into elasmobranch evolution and the origin of vertebrates.</title>
        <authorList>
            <person name="Hara Y"/>
            <person name="Yamaguchi K"/>
            <person name="Onimaru K"/>
            <person name="Kadota M"/>
            <person name="Koyanagi M"/>
            <person name="Keeley SD"/>
            <person name="Tatsumi K"/>
            <person name="Tanaka K"/>
            <person name="Motone F"/>
            <person name="Kageyama Y"/>
            <person name="Nozu R"/>
            <person name="Adachi N"/>
            <person name="Nishimura O"/>
            <person name="Nakagawa R"/>
            <person name="Tanegashima C"/>
            <person name="Kiyatake I"/>
            <person name="Matsumoto R"/>
            <person name="Murakumo K"/>
            <person name="Nishida K"/>
            <person name="Terakita A"/>
            <person name="Kuratani S"/>
            <person name="Sato K"/>
            <person name="Hyodo S Kuraku.S."/>
        </authorList>
    </citation>
    <scope>NUCLEOTIDE SEQUENCE [LARGE SCALE GENOMIC DNA]</scope>
</reference>
<organism evidence="2 3">
    <name type="scientific">Scyliorhinus torazame</name>
    <name type="common">Cloudy catshark</name>
    <name type="synonym">Catulus torazame</name>
    <dbReference type="NCBI Taxonomy" id="75743"/>
    <lineage>
        <taxon>Eukaryota</taxon>
        <taxon>Metazoa</taxon>
        <taxon>Chordata</taxon>
        <taxon>Craniata</taxon>
        <taxon>Vertebrata</taxon>
        <taxon>Chondrichthyes</taxon>
        <taxon>Elasmobranchii</taxon>
        <taxon>Galeomorphii</taxon>
        <taxon>Galeoidea</taxon>
        <taxon>Carcharhiniformes</taxon>
        <taxon>Scyliorhinidae</taxon>
        <taxon>Scyliorhinus</taxon>
    </lineage>
</organism>
<dbReference type="STRING" id="75743.A0A401Q8B3"/>
<dbReference type="AlphaFoldDB" id="A0A401Q8B3"/>
<comment type="caution">
    <text evidence="2">The sequence shown here is derived from an EMBL/GenBank/DDBJ whole genome shotgun (WGS) entry which is preliminary data.</text>
</comment>
<gene>
    <name evidence="2" type="ORF">scyTo_0023301</name>
</gene>
<proteinExistence type="predicted"/>
<accession>A0A401Q8B3</accession>
<feature type="non-terminal residue" evidence="2">
    <location>
        <position position="1"/>
    </location>
</feature>
<evidence type="ECO:0000313" key="3">
    <source>
        <dbReference type="Proteomes" id="UP000288216"/>
    </source>
</evidence>
<feature type="region of interest" description="Disordered" evidence="1">
    <location>
        <begin position="15"/>
        <end position="35"/>
    </location>
</feature>
<name>A0A401Q8B3_SCYTO</name>
<dbReference type="Proteomes" id="UP000288216">
    <property type="component" value="Unassembled WGS sequence"/>
</dbReference>
<protein>
    <submittedName>
        <fullName evidence="2">Uncharacterized protein</fullName>
    </submittedName>
</protein>
<dbReference type="EMBL" id="BFAA01028146">
    <property type="protein sequence ID" value="GCB81618.1"/>
    <property type="molecule type" value="Genomic_DNA"/>
</dbReference>